<reference evidence="1 2" key="1">
    <citation type="journal article" date="2023" name="Elife">
        <title>Identification of key yeast species and microbe-microbe interactions impacting larval growth of Drosophila in the wild.</title>
        <authorList>
            <person name="Mure A."/>
            <person name="Sugiura Y."/>
            <person name="Maeda R."/>
            <person name="Honda K."/>
            <person name="Sakurai N."/>
            <person name="Takahashi Y."/>
            <person name="Watada M."/>
            <person name="Katoh T."/>
            <person name="Gotoh A."/>
            <person name="Gotoh Y."/>
            <person name="Taniguchi I."/>
            <person name="Nakamura K."/>
            <person name="Hayashi T."/>
            <person name="Katayama T."/>
            <person name="Uemura T."/>
            <person name="Hattori Y."/>
        </authorList>
    </citation>
    <scope>NUCLEOTIDE SEQUENCE [LARGE SCALE GENOMIC DNA]</scope>
    <source>
        <strain evidence="1 2">SC-9</strain>
    </source>
</reference>
<evidence type="ECO:0000313" key="2">
    <source>
        <dbReference type="Proteomes" id="UP001360560"/>
    </source>
</evidence>
<dbReference type="EMBL" id="BTFZ01000011">
    <property type="protein sequence ID" value="GMM36527.1"/>
    <property type="molecule type" value="Genomic_DNA"/>
</dbReference>
<dbReference type="RefSeq" id="XP_064853523.1">
    <property type="nucleotide sequence ID" value="XM_064997451.1"/>
</dbReference>
<dbReference type="GeneID" id="90074502"/>
<gene>
    <name evidence="1" type="ORF">DASC09_038520</name>
</gene>
<accession>A0AAV5QPL4</accession>
<dbReference type="Proteomes" id="UP001360560">
    <property type="component" value="Unassembled WGS sequence"/>
</dbReference>
<proteinExistence type="predicted"/>
<keyword evidence="2" id="KW-1185">Reference proteome</keyword>
<evidence type="ECO:0000313" key="1">
    <source>
        <dbReference type="EMBL" id="GMM36527.1"/>
    </source>
</evidence>
<organism evidence="1 2">
    <name type="scientific">Saccharomycopsis crataegensis</name>
    <dbReference type="NCBI Taxonomy" id="43959"/>
    <lineage>
        <taxon>Eukaryota</taxon>
        <taxon>Fungi</taxon>
        <taxon>Dikarya</taxon>
        <taxon>Ascomycota</taxon>
        <taxon>Saccharomycotina</taxon>
        <taxon>Saccharomycetes</taxon>
        <taxon>Saccharomycopsidaceae</taxon>
        <taxon>Saccharomycopsis</taxon>
    </lineage>
</organism>
<protein>
    <submittedName>
        <fullName evidence="1">Uncharacterized protein</fullName>
    </submittedName>
</protein>
<name>A0AAV5QPL4_9ASCO</name>
<dbReference type="AlphaFoldDB" id="A0AAV5QPL4"/>
<comment type="caution">
    <text evidence="1">The sequence shown here is derived from an EMBL/GenBank/DDBJ whole genome shotgun (WGS) entry which is preliminary data.</text>
</comment>
<sequence length="77" mass="9101">MLLHHQAYRHGPFTNSNYKKYPGVFKSSDFNQPNVNKFYGDAHFTKEEYMDEEFRSPVLILEDVLAFNRNSIAEIDK</sequence>